<sequence>MTTKSTFKITSAAIAAAFFVAACGGGGGGGSSAAAPASPASTPSVPANLTTPQYAADSVQLASFTLLNQQRQQCGFPALQESTIHDQAAQAHADYMRSNGGTVTDTEVSSNAGFTGVTYSDRAVHFGYPQGIPNGGVSGAFYTNATFSNTQYGQQLVYGWLSGVYHVGVAFAPLTTIGVGVSQTTFSGFPEIFAALSLANLQTMTTNSPLTFPCQGVTGIAYKGTAESPTPPNTSGSWGTPIVVVGNPGDAIVVQSGTATDTSGNVIALQVLNSGTDPNKEIPTYEAVAYPSAPLAPNAAYAVSLTGTVNGKAFSRSFTFTTGNVVG</sequence>
<dbReference type="PROSITE" id="PS51257">
    <property type="entry name" value="PROKAR_LIPOPROTEIN"/>
    <property type="match status" value="1"/>
</dbReference>
<keyword evidence="1" id="KW-0732">Signal</keyword>
<dbReference type="InterPro" id="IPR035940">
    <property type="entry name" value="CAP_sf"/>
</dbReference>
<evidence type="ECO:0000259" key="2">
    <source>
        <dbReference type="Pfam" id="PF00188"/>
    </source>
</evidence>
<evidence type="ECO:0000256" key="1">
    <source>
        <dbReference type="SAM" id="SignalP"/>
    </source>
</evidence>
<dbReference type="Gene3D" id="3.40.33.10">
    <property type="entry name" value="CAP"/>
    <property type="match status" value="1"/>
</dbReference>
<organism evidence="3 4">
    <name type="scientific">Paraburkholderia fungorum</name>
    <dbReference type="NCBI Taxonomy" id="134537"/>
    <lineage>
        <taxon>Bacteria</taxon>
        <taxon>Pseudomonadati</taxon>
        <taxon>Pseudomonadota</taxon>
        <taxon>Betaproteobacteria</taxon>
        <taxon>Burkholderiales</taxon>
        <taxon>Burkholderiaceae</taxon>
        <taxon>Paraburkholderia</taxon>
    </lineage>
</organism>
<proteinExistence type="predicted"/>
<dbReference type="AlphaFoldDB" id="A0AAP5QFI9"/>
<evidence type="ECO:0000313" key="3">
    <source>
        <dbReference type="EMBL" id="MDT8842541.1"/>
    </source>
</evidence>
<gene>
    <name evidence="3" type="ORF">ParKJ_34465</name>
</gene>
<accession>A0AAP5QFI9</accession>
<protein>
    <submittedName>
        <fullName evidence="3">CAP domain-containing protein</fullName>
    </submittedName>
</protein>
<dbReference type="EMBL" id="JANSLM010000018">
    <property type="protein sequence ID" value="MDT8842541.1"/>
    <property type="molecule type" value="Genomic_DNA"/>
</dbReference>
<feature type="domain" description="SCP" evidence="2">
    <location>
        <begin position="66"/>
        <end position="185"/>
    </location>
</feature>
<dbReference type="SUPFAM" id="SSF55797">
    <property type="entry name" value="PR-1-like"/>
    <property type="match status" value="1"/>
</dbReference>
<dbReference type="RefSeq" id="WP_315697365.1">
    <property type="nucleotide sequence ID" value="NZ_JANSLM010000018.1"/>
</dbReference>
<dbReference type="Proteomes" id="UP001246473">
    <property type="component" value="Unassembled WGS sequence"/>
</dbReference>
<comment type="caution">
    <text evidence="3">The sequence shown here is derived from an EMBL/GenBank/DDBJ whole genome shotgun (WGS) entry which is preliminary data.</text>
</comment>
<reference evidence="3" key="1">
    <citation type="submission" date="2022-08" db="EMBL/GenBank/DDBJ databases">
        <authorList>
            <person name="Kim S.-J."/>
        </authorList>
    </citation>
    <scope>NUCLEOTIDE SEQUENCE</scope>
    <source>
        <strain evidence="3">KJ</strain>
    </source>
</reference>
<name>A0AAP5QFI9_9BURK</name>
<feature type="signal peptide" evidence="1">
    <location>
        <begin position="1"/>
        <end position="22"/>
    </location>
</feature>
<dbReference type="InterPro" id="IPR014044">
    <property type="entry name" value="CAP_dom"/>
</dbReference>
<evidence type="ECO:0000313" key="4">
    <source>
        <dbReference type="Proteomes" id="UP001246473"/>
    </source>
</evidence>
<dbReference type="Pfam" id="PF00188">
    <property type="entry name" value="CAP"/>
    <property type="match status" value="1"/>
</dbReference>
<feature type="chain" id="PRO_5043055784" evidence="1">
    <location>
        <begin position="23"/>
        <end position="327"/>
    </location>
</feature>